<organism evidence="1 2">
    <name type="scientific">Coemansia thaxteri</name>
    <dbReference type="NCBI Taxonomy" id="2663907"/>
    <lineage>
        <taxon>Eukaryota</taxon>
        <taxon>Fungi</taxon>
        <taxon>Fungi incertae sedis</taxon>
        <taxon>Zoopagomycota</taxon>
        <taxon>Kickxellomycotina</taxon>
        <taxon>Kickxellomycetes</taxon>
        <taxon>Kickxellales</taxon>
        <taxon>Kickxellaceae</taxon>
        <taxon>Coemansia</taxon>
    </lineage>
</organism>
<dbReference type="AlphaFoldDB" id="A0A9W8B6Y6"/>
<name>A0A9W8B6Y6_9FUNG</name>
<feature type="non-terminal residue" evidence="1">
    <location>
        <position position="188"/>
    </location>
</feature>
<dbReference type="Proteomes" id="UP001150907">
    <property type="component" value="Unassembled WGS sequence"/>
</dbReference>
<protein>
    <submittedName>
        <fullName evidence="1">Uncharacterized protein</fullName>
    </submittedName>
</protein>
<dbReference type="OrthoDB" id="5563334at2759"/>
<proteinExistence type="predicted"/>
<gene>
    <name evidence="1" type="ORF">H4R26_005821</name>
</gene>
<evidence type="ECO:0000313" key="2">
    <source>
        <dbReference type="Proteomes" id="UP001150907"/>
    </source>
</evidence>
<sequence>MATHLAPLGKVEGDAGSTRLVSCRADAAEAWETGLGQHILRSCRELLGELEHVKLNVRGDGARDLCRAEWAVTKARMDDMANALAWQAARPVAAAAREPDSAGSRLVRASRQTAGALRSCVQALASSTELDTADGAALRASATALHAMTLEMRQLFGELRSVRTRAARGLDTMLAEPDGSHVISASAS</sequence>
<comment type="caution">
    <text evidence="1">The sequence shown here is derived from an EMBL/GenBank/DDBJ whole genome shotgun (WGS) entry which is preliminary data.</text>
</comment>
<reference evidence="1" key="1">
    <citation type="submission" date="2022-07" db="EMBL/GenBank/DDBJ databases">
        <title>Phylogenomic reconstructions and comparative analyses of Kickxellomycotina fungi.</title>
        <authorList>
            <person name="Reynolds N.K."/>
            <person name="Stajich J.E."/>
            <person name="Barry K."/>
            <person name="Grigoriev I.V."/>
            <person name="Crous P."/>
            <person name="Smith M.E."/>
        </authorList>
    </citation>
    <scope>NUCLEOTIDE SEQUENCE</scope>
    <source>
        <strain evidence="1">IMI 214461</strain>
    </source>
</reference>
<evidence type="ECO:0000313" key="1">
    <source>
        <dbReference type="EMBL" id="KAJ1997469.1"/>
    </source>
</evidence>
<dbReference type="EMBL" id="JANBQF010001331">
    <property type="protein sequence ID" value="KAJ1997469.1"/>
    <property type="molecule type" value="Genomic_DNA"/>
</dbReference>
<accession>A0A9W8B6Y6</accession>
<keyword evidence="2" id="KW-1185">Reference proteome</keyword>